<evidence type="ECO:0000256" key="3">
    <source>
        <dbReference type="ARBA" id="ARBA00010337"/>
    </source>
</evidence>
<feature type="compositionally biased region" description="Low complexity" evidence="17">
    <location>
        <begin position="108"/>
        <end position="126"/>
    </location>
</feature>
<evidence type="ECO:0000256" key="1">
    <source>
        <dbReference type="ARBA" id="ARBA00004300"/>
    </source>
</evidence>
<sequence>MSEFRIHHDVNELLSLLHLRGGDGAEGYIDLLQKHRTPYVTTTVSAHSAKVKLAEFSKTPEDFLKKYEELKSKNVRNLDPLVYLLSKLCEDKEMLQFLQQNAKERSESSANTNSTTTTSYTLPQSSAKMSMQELDELRKKLGNVTASSNAPLPAEVTRKMLRDKHNKKNPTQPNPVFPNWVYDRPALIGDFITSPTAAGEPTVSVGTLPLATQEQALVEDLLFVLIGVDGRDIAAQPVLGRQNRSFIVDATLDMSVKELVNRILPVASYYSTITRFIEEKSSFEYGQVNHALTAAMRTLMKEYLILITQLEHLQRQASSVDKGECMGGATLSLLHDRTFNYTGDSQAQELCLYLTKAASVPYFEILEKWIYRGIIKDPYSEFMVEEHELQKEKIQEDYNDKYWDQRYTIVQHRIPSFLQKMADKILSTGKYLNVVRECGRDVTCPDAKEVLYTLKERAYVEQIEKAYNYASKVLLDFLMEEKELVSRLRSIKHYFLMDKGDFFVHFMDLTEEELKKPVDDIVPPRLEALLELALRMSTANTDPFKDDLKIDLMPHDVITQLLRVLAIETKQEKAIINAEQTDAGLSGLEAFSFDYIVKWPLSLIINRKALTRYQMLFRHMFFCKHVERLLCNVWISNKDFKQYSLHCAKWFAAAFALRQRMLNFVQNIQYYMMFEVMEPTWHIMENNLKTASNIDDVLCHHTSFLDNCLKDCMLTNPELLRIFSKLMTVCVMFTNCMQRFTQSMRLERLSREQGTIYEAPTPTEAEKKLTSKYAAEHGDALQSDAGLEVTISKFDSNFSMLLLDLLDKLSIYSTNDCEHSMISIIYRLDFNGFYTERLERMAVERSNGSPESEQRAVMMGKVSPLCFFFACLVHSGVLLSHVQNYEVVRPQRRHDRQKRSLQDGQTYPDTVLYDLTIGGRNWTIHLEKNWNLFGRNYTETFYTEDGERVTTAPKEEHCFYHGHIQGEEDSSVSVQICSGISGFLRAQQQLYLIEPLGQTEEEDHAVYSSDELKLGSGHRSSCALKAAAEDRQQQQDQQPAALFMTRSWESKPVSDPPKFVELVVVVDNAEYNRHGKDTRQRILSAVNHVDKVYRRLNIRIMLVGLEIWTKRDLIKVDPSEGTTLDNFLSWRQSDLLLRVKHDNAQFVTGTDFEGDTVGLANKFAMCTPNSGGVNQDHHENLMGLASTIAHEMGHNFGLSHDAAGCLCGAGYSSSDCVMTEKIKGGMFPEFFSSCSLKQLDEFMQRAQPNCLELPASGSSKSIALGPSCGNAILDPGEECDCGTAEECNNSCCEASTCRLTAGSQCAHGQCCENCQFKVTGSVCRKSAGECDLPEYCTGNSQDCPEDAFEMNGKSCNKQAQGFCFNGQCPMREHHCWRLFGEGAAVGPDLCFNSNKKGEDGANCGRDKSGPVPCSAENVKCGSMFCVNGGDSITGKLAVYEVFRFNLKCKAAVEDDRSRNLDMVPNGATCGSNKVCLNHRCVDISIYGKREDCAKKCNNNGVCNHKNQCHCDPGWAPPYCDIQYADLPQAHTAMVAGVCAALSTLLVVCVLVVGLTCRKKIHMEKRTRKRKVPSKLNPTFQGGARPQISQPTLMASTATQAHSPLVVAVTPSRAAPQPPKNVTSVSSTSETELTKPQPPSKPLPHLTKTEQNGAKPNPPPVPPVKPRPPPPAVANTRPSVHPPRLPAKPRFQKVT</sequence>
<feature type="domain" description="EGF-like" evidence="19">
    <location>
        <begin position="1488"/>
        <end position="1520"/>
    </location>
</feature>
<dbReference type="GO" id="GO:0016020">
    <property type="term" value="C:membrane"/>
    <property type="evidence" value="ECO:0007669"/>
    <property type="project" value="UniProtKB-SubCell"/>
</dbReference>
<dbReference type="GO" id="GO:0006954">
    <property type="term" value="P:inflammatory response"/>
    <property type="evidence" value="ECO:0007669"/>
    <property type="project" value="TreeGrafter"/>
</dbReference>
<dbReference type="InterPro" id="IPR002870">
    <property type="entry name" value="Peptidase_M12B_N"/>
</dbReference>
<evidence type="ECO:0000256" key="2">
    <source>
        <dbReference type="ARBA" id="ARBA00004479"/>
    </source>
</evidence>
<dbReference type="InterPro" id="IPR018358">
    <property type="entry name" value="Disintegrin_CS"/>
</dbReference>
<feature type="domain" description="Peptidase M12B" evidence="21">
    <location>
        <begin position="1058"/>
        <end position="1255"/>
    </location>
</feature>
<dbReference type="GO" id="GO:0051044">
    <property type="term" value="P:positive regulation of membrane protein ectodomain proteolysis"/>
    <property type="evidence" value="ECO:0007669"/>
    <property type="project" value="TreeGrafter"/>
</dbReference>
<evidence type="ECO:0000259" key="21">
    <source>
        <dbReference type="PROSITE" id="PS50215"/>
    </source>
</evidence>
<feature type="region of interest" description="Disordered" evidence="17">
    <location>
        <begin position="100"/>
        <end position="129"/>
    </location>
</feature>
<keyword evidence="6" id="KW-0493">Microtubule</keyword>
<evidence type="ECO:0000256" key="4">
    <source>
        <dbReference type="ARBA" id="ARBA00022490"/>
    </source>
</evidence>
<keyword evidence="15" id="KW-0245">EGF-like domain</keyword>
<dbReference type="GO" id="GO:0004222">
    <property type="term" value="F:metalloendopeptidase activity"/>
    <property type="evidence" value="ECO:0007669"/>
    <property type="project" value="InterPro"/>
</dbReference>
<evidence type="ECO:0000256" key="8">
    <source>
        <dbReference type="ARBA" id="ARBA00023136"/>
    </source>
</evidence>
<evidence type="ECO:0000313" key="22">
    <source>
        <dbReference type="EMBL" id="KAF6727190.1"/>
    </source>
</evidence>
<comment type="caution">
    <text evidence="15">Lacks conserved residue(s) required for the propagation of feature annotation.</text>
</comment>
<dbReference type="EMBL" id="WKFB01000311">
    <property type="protein sequence ID" value="KAF6727190.1"/>
    <property type="molecule type" value="Genomic_DNA"/>
</dbReference>
<dbReference type="GO" id="GO:0043015">
    <property type="term" value="F:gamma-tubulin binding"/>
    <property type="evidence" value="ECO:0007669"/>
    <property type="project" value="InterPro"/>
</dbReference>
<dbReference type="CDD" id="cd04269">
    <property type="entry name" value="ZnMc_adamalysin_II_like"/>
    <property type="match status" value="1"/>
</dbReference>
<keyword evidence="8 18" id="KW-0472">Membrane</keyword>
<evidence type="ECO:0000256" key="9">
    <source>
        <dbReference type="ARBA" id="ARBA00023157"/>
    </source>
</evidence>
<accession>A0A834F6Z7</accession>
<evidence type="ECO:0000256" key="17">
    <source>
        <dbReference type="SAM" id="MobiDB-lite"/>
    </source>
</evidence>
<dbReference type="Pfam" id="PF01562">
    <property type="entry name" value="Pep_M12B_propep"/>
    <property type="match status" value="1"/>
</dbReference>
<comment type="function">
    <text evidence="12">Component of the gamma-tubulin ring complex (gTuRC) which mediates microtubule nucleation. The gTuRC regulates the minus-end nucleation of alpha-beta tubulin heterodimers that grow into microtubule protafilaments, a critical step in centrosome duplication and spindle formation. Plays a role in neuronal migration.</text>
</comment>
<evidence type="ECO:0000256" key="12">
    <source>
        <dbReference type="ARBA" id="ARBA00093403"/>
    </source>
</evidence>
<evidence type="ECO:0000256" key="11">
    <source>
        <dbReference type="ARBA" id="ARBA00071900"/>
    </source>
</evidence>
<dbReference type="InterPro" id="IPR024079">
    <property type="entry name" value="MetalloPept_cat_dom_sf"/>
</dbReference>
<dbReference type="GO" id="GO:0050839">
    <property type="term" value="F:cell adhesion molecule binding"/>
    <property type="evidence" value="ECO:0007669"/>
    <property type="project" value="TreeGrafter"/>
</dbReference>
<dbReference type="InterPro" id="IPR034027">
    <property type="entry name" value="Reprolysin_adamalysin"/>
</dbReference>
<evidence type="ECO:0000256" key="10">
    <source>
        <dbReference type="ARBA" id="ARBA00023212"/>
    </source>
</evidence>
<dbReference type="Pfam" id="PF01421">
    <property type="entry name" value="Reprolysin"/>
    <property type="match status" value="1"/>
</dbReference>
<feature type="compositionally biased region" description="Pro residues" evidence="17">
    <location>
        <begin position="1655"/>
        <end position="1671"/>
    </location>
</feature>
<dbReference type="PROSITE" id="PS50026">
    <property type="entry name" value="EGF_3"/>
    <property type="match status" value="1"/>
</dbReference>
<dbReference type="Proteomes" id="UP000646548">
    <property type="component" value="Unassembled WGS sequence"/>
</dbReference>
<proteinExistence type="inferred from homology"/>
<dbReference type="PROSITE" id="PS00427">
    <property type="entry name" value="DISINTEGRIN_1"/>
    <property type="match status" value="1"/>
</dbReference>
<dbReference type="InterPro" id="IPR036436">
    <property type="entry name" value="Disintegrin_dom_sf"/>
</dbReference>
<comment type="similarity">
    <text evidence="3">Belongs to the TUBGCP family.</text>
</comment>
<dbReference type="PRINTS" id="PR00289">
    <property type="entry name" value="DISINTEGRIN"/>
</dbReference>
<dbReference type="InterPro" id="IPR006586">
    <property type="entry name" value="ADAM_Cys-rich"/>
</dbReference>
<dbReference type="PROSITE" id="PS01186">
    <property type="entry name" value="EGF_2"/>
    <property type="match status" value="1"/>
</dbReference>
<keyword evidence="16" id="KW-0479">Metal-binding</keyword>
<dbReference type="Gene3D" id="1.20.120.1900">
    <property type="entry name" value="Gamma-tubulin complex, C-terminal domain"/>
    <property type="match status" value="1"/>
</dbReference>
<feature type="compositionally biased region" description="Low complexity" evidence="17">
    <location>
        <begin position="1621"/>
        <end position="1630"/>
    </location>
</feature>
<evidence type="ECO:0000256" key="6">
    <source>
        <dbReference type="ARBA" id="ARBA00022701"/>
    </source>
</evidence>
<keyword evidence="4" id="KW-0963">Cytoplasm</keyword>
<comment type="subunit">
    <text evidence="13">Component of the gamma-tubulin ring complex (gTuRC) consisting of TUBGCP2, TUBGCP3, TUBGCP4, TUBGCP5 and TUBGCP6 and gamma-tubulin TUBG1 or TUBG2. TUBGCP2, TUBGCP3, TUBGCP4, TUBGCP5 and TUBGCP6 assemble in a 5:5:2:1:1 stoichiometry; each is associated with a gamma-tubulin, thereby arranging 14 gamma-tubulins in a helical manner. Gamma-tubulin at the first position is blocked by TUBGCP3 at the last position, allowing 13 protafilaments to grow into a microtubule. The gTuRC (via TUBGCP3 and TUBGCP6) interacts with ACTB and MZT1; the interactions form a luminal bridge that stabilizes the initial structure during complex assembly. The gTuRC (via TUBGCP2) interacts with MZT2A/MZT2B and CDK5RAP2 (via CM1 motif); the interactions play a role in gTuRC activation. Interacts with ATF5; the ATF5:PCNT:polyglutamylated tubulin (PGT) tripartite unites the mother centriole and the pericentriolar material (PCM) in the centrosome.</text>
</comment>
<dbReference type="GO" id="GO:0046872">
    <property type="term" value="F:metal ion binding"/>
    <property type="evidence" value="ECO:0007669"/>
    <property type="project" value="UniProtKB-KW"/>
</dbReference>
<keyword evidence="10" id="KW-0206">Cytoskeleton</keyword>
<keyword evidence="5 18" id="KW-0812">Transmembrane</keyword>
<feature type="binding site" evidence="16">
    <location>
        <position position="1200"/>
    </location>
    <ligand>
        <name>Zn(2+)</name>
        <dbReference type="ChEBI" id="CHEBI:29105"/>
        <note>catalytic</note>
    </ligand>
</feature>
<dbReference type="SUPFAM" id="SSF55486">
    <property type="entry name" value="Metalloproteases ('zincins'), catalytic domain"/>
    <property type="match status" value="1"/>
</dbReference>
<evidence type="ECO:0000256" key="7">
    <source>
        <dbReference type="ARBA" id="ARBA00022989"/>
    </source>
</evidence>
<feature type="active site" evidence="16">
    <location>
        <position position="1191"/>
    </location>
</feature>
<feature type="disulfide bond" evidence="14">
    <location>
        <begin position="1323"/>
        <end position="1343"/>
    </location>
</feature>
<name>A0A834F6Z7_ORYME</name>
<feature type="binding site" evidence="16">
    <location>
        <position position="1194"/>
    </location>
    <ligand>
        <name>Zn(2+)</name>
        <dbReference type="ChEBI" id="CHEBI:29105"/>
        <note>catalytic</note>
    </ligand>
</feature>
<dbReference type="FunFam" id="4.10.70.10:FF:000001">
    <property type="entry name" value="Disintegrin and metalloproteinase domain-containing protein 22"/>
    <property type="match status" value="1"/>
</dbReference>
<dbReference type="FunFam" id="3.40.390.10:FF:000002">
    <property type="entry name" value="Disintegrin and metalloproteinase domain-containing protein 22"/>
    <property type="match status" value="1"/>
</dbReference>
<dbReference type="GO" id="GO:0022407">
    <property type="term" value="P:regulation of cell-cell adhesion"/>
    <property type="evidence" value="ECO:0007669"/>
    <property type="project" value="TreeGrafter"/>
</dbReference>
<feature type="transmembrane region" description="Helical" evidence="18">
    <location>
        <begin position="1532"/>
        <end position="1556"/>
    </location>
</feature>
<keyword evidence="7 18" id="KW-1133">Transmembrane helix</keyword>
<evidence type="ECO:0000256" key="14">
    <source>
        <dbReference type="PROSITE-ProRule" id="PRU00068"/>
    </source>
</evidence>
<comment type="caution">
    <text evidence="22">The sequence shown here is derived from an EMBL/GenBank/DDBJ whole genome shotgun (WGS) entry which is preliminary data.</text>
</comment>
<dbReference type="PROSITE" id="PS50215">
    <property type="entry name" value="ADAM_MEPRO"/>
    <property type="match status" value="1"/>
</dbReference>
<dbReference type="GO" id="GO:0006508">
    <property type="term" value="P:proteolysis"/>
    <property type="evidence" value="ECO:0007669"/>
    <property type="project" value="InterPro"/>
</dbReference>
<dbReference type="InterPro" id="IPR001590">
    <property type="entry name" value="Peptidase_M12B"/>
</dbReference>
<evidence type="ECO:0000313" key="23">
    <source>
        <dbReference type="Proteomes" id="UP000646548"/>
    </source>
</evidence>
<evidence type="ECO:0000256" key="18">
    <source>
        <dbReference type="SAM" id="Phobius"/>
    </source>
</evidence>
<evidence type="ECO:0000256" key="13">
    <source>
        <dbReference type="ARBA" id="ARBA00093572"/>
    </source>
</evidence>
<feature type="region of interest" description="Disordered" evidence="17">
    <location>
        <begin position="1609"/>
        <end position="1694"/>
    </location>
</feature>
<dbReference type="Gene3D" id="3.40.390.10">
    <property type="entry name" value="Collagenase (Catalytic Domain)"/>
    <property type="match status" value="1"/>
</dbReference>
<dbReference type="Pfam" id="PF04130">
    <property type="entry name" value="GCP_C_terminal"/>
    <property type="match status" value="1"/>
</dbReference>
<evidence type="ECO:0000256" key="5">
    <source>
        <dbReference type="ARBA" id="ARBA00022692"/>
    </source>
</evidence>
<feature type="disulfide bond" evidence="15">
    <location>
        <begin position="1492"/>
        <end position="1502"/>
    </location>
</feature>
<evidence type="ECO:0000259" key="19">
    <source>
        <dbReference type="PROSITE" id="PS50026"/>
    </source>
</evidence>
<dbReference type="InterPro" id="IPR000742">
    <property type="entry name" value="EGF"/>
</dbReference>
<keyword evidence="9 15" id="KW-1015">Disulfide bond</keyword>
<protein>
    <recommendedName>
        <fullName evidence="11">Gamma-tubulin complex component 2</fullName>
    </recommendedName>
</protein>
<dbReference type="InterPro" id="IPR001762">
    <property type="entry name" value="Disintegrin_dom"/>
</dbReference>
<dbReference type="SMART" id="SM00608">
    <property type="entry name" value="ACR"/>
    <property type="match status" value="1"/>
</dbReference>
<dbReference type="GO" id="GO:0005813">
    <property type="term" value="C:centrosome"/>
    <property type="evidence" value="ECO:0007669"/>
    <property type="project" value="UniProtKB-SubCell"/>
</dbReference>
<reference evidence="22" key="1">
    <citation type="journal article" name="BMC Genomics">
        <title>Long-read sequencing and de novo genome assembly of marine medaka (Oryzias melastigma).</title>
        <authorList>
            <person name="Liang P."/>
            <person name="Saqib H.S.A."/>
            <person name="Ni X."/>
            <person name="Shen Y."/>
        </authorList>
    </citation>
    <scope>NUCLEOTIDE SEQUENCE</scope>
    <source>
        <strain evidence="22">Bigg-433</strain>
    </source>
</reference>
<feature type="domain" description="Disintegrin" evidence="20">
    <location>
        <begin position="1265"/>
        <end position="1351"/>
    </location>
</feature>
<feature type="disulfide bond" evidence="15">
    <location>
        <begin position="1510"/>
        <end position="1519"/>
    </location>
</feature>
<feature type="region of interest" description="Disordered" evidence="17">
    <location>
        <begin position="1564"/>
        <end position="1587"/>
    </location>
</feature>
<evidence type="ECO:0000256" key="15">
    <source>
        <dbReference type="PROSITE-ProRule" id="PRU00076"/>
    </source>
</evidence>
<keyword evidence="16" id="KW-0862">Zinc</keyword>
<dbReference type="GO" id="GO:0005874">
    <property type="term" value="C:microtubule"/>
    <property type="evidence" value="ECO:0007669"/>
    <property type="project" value="UniProtKB-KW"/>
</dbReference>
<feature type="binding site" evidence="16">
    <location>
        <position position="1190"/>
    </location>
    <ligand>
        <name>Zn(2+)</name>
        <dbReference type="ChEBI" id="CHEBI:29105"/>
        <note>catalytic</note>
    </ligand>
</feature>
<organism evidence="22 23">
    <name type="scientific">Oryzias melastigma</name>
    <name type="common">Marine medaka</name>
    <dbReference type="NCBI Taxonomy" id="30732"/>
    <lineage>
        <taxon>Eukaryota</taxon>
        <taxon>Metazoa</taxon>
        <taxon>Chordata</taxon>
        <taxon>Craniata</taxon>
        <taxon>Vertebrata</taxon>
        <taxon>Euteleostomi</taxon>
        <taxon>Actinopterygii</taxon>
        <taxon>Neopterygii</taxon>
        <taxon>Teleostei</taxon>
        <taxon>Neoteleostei</taxon>
        <taxon>Acanthomorphata</taxon>
        <taxon>Ovalentaria</taxon>
        <taxon>Atherinomorphae</taxon>
        <taxon>Beloniformes</taxon>
        <taxon>Adrianichthyidae</taxon>
        <taxon>Oryziinae</taxon>
        <taxon>Oryzias</taxon>
    </lineage>
</organism>
<dbReference type="InterPro" id="IPR041470">
    <property type="entry name" value="GCP_N"/>
</dbReference>
<evidence type="ECO:0000256" key="16">
    <source>
        <dbReference type="PROSITE-ProRule" id="PRU00276"/>
    </source>
</evidence>
<evidence type="ECO:0000259" key="20">
    <source>
        <dbReference type="PROSITE" id="PS50214"/>
    </source>
</evidence>
<dbReference type="GO" id="GO:0002693">
    <property type="term" value="P:positive regulation of cellular extravasation"/>
    <property type="evidence" value="ECO:0007669"/>
    <property type="project" value="TreeGrafter"/>
</dbReference>
<dbReference type="InterPro" id="IPR040457">
    <property type="entry name" value="GCP_C"/>
</dbReference>
<dbReference type="Pfam" id="PF08516">
    <property type="entry name" value="ADAM_CR"/>
    <property type="match status" value="1"/>
</dbReference>
<dbReference type="Pfam" id="PF00200">
    <property type="entry name" value="Disintegrin"/>
    <property type="match status" value="1"/>
</dbReference>
<dbReference type="Pfam" id="PF17681">
    <property type="entry name" value="GCP_N_terminal"/>
    <property type="match status" value="1"/>
</dbReference>
<dbReference type="SUPFAM" id="SSF57552">
    <property type="entry name" value="Blood coagulation inhibitor (disintegrin)"/>
    <property type="match status" value="1"/>
</dbReference>
<dbReference type="SMART" id="SM00050">
    <property type="entry name" value="DISIN"/>
    <property type="match status" value="1"/>
</dbReference>
<dbReference type="FunFam" id="1.20.120.1900:FF:000002">
    <property type="entry name" value="Gamma-tubulin complex component"/>
    <property type="match status" value="1"/>
</dbReference>
<dbReference type="PANTHER" id="PTHR11905:SF20">
    <property type="entry name" value="DISINTEGRIN AND METALLOPROTEINASE DOMAIN-CONTAINING PROTEIN 8"/>
    <property type="match status" value="1"/>
</dbReference>
<comment type="subcellular location">
    <subcellularLocation>
        <location evidence="1">Cytoplasm</location>
        <location evidence="1">Cytoskeleton</location>
        <location evidence="1">Microtubule organizing center</location>
        <location evidence="1">Centrosome</location>
    </subcellularLocation>
    <subcellularLocation>
        <location evidence="2">Membrane</location>
        <topology evidence="2">Single-pass type I membrane protein</topology>
    </subcellularLocation>
</comment>
<dbReference type="InterPro" id="IPR042241">
    <property type="entry name" value="GCP_C_sf"/>
</dbReference>
<dbReference type="Gene3D" id="4.10.70.10">
    <property type="entry name" value="Disintegrin domain"/>
    <property type="match status" value="1"/>
</dbReference>
<gene>
    <name evidence="22" type="ORF">FQA47_011644</name>
</gene>
<dbReference type="PANTHER" id="PTHR11905">
    <property type="entry name" value="ADAM A DISINTEGRIN AND METALLOPROTEASE DOMAIN"/>
    <property type="match status" value="1"/>
</dbReference>
<dbReference type="PROSITE" id="PS50214">
    <property type="entry name" value="DISINTEGRIN_2"/>
    <property type="match status" value="1"/>
</dbReference>